<evidence type="ECO:0000313" key="19">
    <source>
        <dbReference type="Proteomes" id="UP000694925"/>
    </source>
</evidence>
<dbReference type="GO" id="GO:0004336">
    <property type="term" value="F:galactosylceramidase activity"/>
    <property type="evidence" value="ECO:0007669"/>
    <property type="project" value="UniProtKB-EC"/>
</dbReference>
<dbReference type="PANTHER" id="PTHR10353:SF36">
    <property type="entry name" value="LP05116P"/>
    <property type="match status" value="1"/>
</dbReference>
<dbReference type="GO" id="GO:0008422">
    <property type="term" value="F:beta-glucosidase activity"/>
    <property type="evidence" value="ECO:0007669"/>
    <property type="project" value="UniProtKB-EC"/>
</dbReference>
<comment type="catalytic activity">
    <reaction evidence="6">
        <text>a beta-D-galactosyl-(1&lt;-&gt;1')-N-acylsphing-4-enine + H2O = an N-acylsphing-4-enine + D-galactose</text>
        <dbReference type="Rhea" id="RHEA:14297"/>
        <dbReference type="ChEBI" id="CHEBI:4139"/>
        <dbReference type="ChEBI" id="CHEBI:15377"/>
        <dbReference type="ChEBI" id="CHEBI:18390"/>
        <dbReference type="ChEBI" id="CHEBI:52639"/>
        <dbReference type="EC" id="3.2.1.46"/>
    </reaction>
    <physiologicalReaction direction="left-to-right" evidence="6">
        <dbReference type="Rhea" id="RHEA:14298"/>
    </physiologicalReaction>
</comment>
<name>A0AAJ7IT85_9HYME</name>
<evidence type="ECO:0000256" key="18">
    <source>
        <dbReference type="SAM" id="SignalP"/>
    </source>
</evidence>
<evidence type="ECO:0000256" key="4">
    <source>
        <dbReference type="ARBA" id="ARBA00022801"/>
    </source>
</evidence>
<comment type="catalytic activity">
    <reaction evidence="1">
        <text>Hydrolysis of terminal, non-reducing beta-D-glucosyl residues with release of beta-D-glucose.</text>
        <dbReference type="EC" id="3.2.1.21"/>
    </reaction>
</comment>
<evidence type="ECO:0000256" key="7">
    <source>
        <dbReference type="ARBA" id="ARBA00048813"/>
    </source>
</evidence>
<evidence type="ECO:0000256" key="8">
    <source>
        <dbReference type="ARBA" id="ARBA00050809"/>
    </source>
</evidence>
<comment type="catalytic activity">
    <reaction evidence="9">
        <text>a beta-D-xylosyl-(1&lt;-&gt;1')-N-acylsphing-4-enine + cholesterol = cholesteryl 3-beta-D-xyloside + an N-acylsphing-4-enine</text>
        <dbReference type="Rhea" id="RHEA:70239"/>
        <dbReference type="ChEBI" id="CHEBI:16113"/>
        <dbReference type="ChEBI" id="CHEBI:52639"/>
        <dbReference type="ChEBI" id="CHEBI:189067"/>
        <dbReference type="ChEBI" id="CHEBI:189068"/>
    </reaction>
    <physiologicalReaction direction="left-to-right" evidence="9">
        <dbReference type="Rhea" id="RHEA:70240"/>
    </physiologicalReaction>
    <physiologicalReaction direction="right-to-left" evidence="9">
        <dbReference type="Rhea" id="RHEA:70241"/>
    </physiologicalReaction>
</comment>
<evidence type="ECO:0000256" key="1">
    <source>
        <dbReference type="ARBA" id="ARBA00000448"/>
    </source>
</evidence>
<proteinExistence type="inferred from homology"/>
<feature type="chain" id="PRO_5042586213" description="Cytosolic beta-glucosidase" evidence="18">
    <location>
        <begin position="22"/>
        <end position="499"/>
    </location>
</feature>
<reference evidence="20" key="1">
    <citation type="submission" date="2025-08" db="UniProtKB">
        <authorList>
            <consortium name="RefSeq"/>
        </authorList>
    </citation>
    <scope>IDENTIFICATION</scope>
    <source>
        <tissue evidence="20">Whole body</tissue>
    </source>
</reference>
<evidence type="ECO:0000313" key="20">
    <source>
        <dbReference type="RefSeq" id="XP_017875876.1"/>
    </source>
</evidence>
<comment type="similarity">
    <text evidence="12">Belongs to the glycosyl hydrolase 1 family. Klotho subfamily.</text>
</comment>
<comment type="catalytic activity">
    <reaction evidence="11">
        <text>beta-D-glucosyl-(1&lt;-&gt;1)-sphing-4-enine + H2O = sphing-4-enine + D-glucose</text>
        <dbReference type="Rhea" id="RHEA:59288"/>
        <dbReference type="ChEBI" id="CHEBI:4167"/>
        <dbReference type="ChEBI" id="CHEBI:15377"/>
        <dbReference type="ChEBI" id="CHEBI:57756"/>
        <dbReference type="ChEBI" id="CHEBI:83992"/>
    </reaction>
    <physiologicalReaction direction="left-to-right" evidence="11">
        <dbReference type="Rhea" id="RHEA:59289"/>
    </physiologicalReaction>
</comment>
<protein>
    <recommendedName>
        <fullName evidence="13">Cytosolic beta-glucosidase</fullName>
        <ecNumber evidence="3">3.2.1.21</ecNumber>
        <ecNumber evidence="2">3.2.1.46</ecNumber>
    </recommendedName>
    <alternativeName>
        <fullName evidence="14">Cytosolic galactosylceramidase</fullName>
    </alternativeName>
    <alternativeName>
        <fullName evidence="16">Cytosolic glucosylceramidase</fullName>
    </alternativeName>
    <alternativeName>
        <fullName evidence="15">Cytosolic glycosylceramidase</fullName>
    </alternativeName>
</protein>
<dbReference type="GeneID" id="108622483"/>
<dbReference type="GO" id="GO:0016052">
    <property type="term" value="P:carbohydrate catabolic process"/>
    <property type="evidence" value="ECO:0007669"/>
    <property type="project" value="UniProtKB-ARBA"/>
</dbReference>
<evidence type="ECO:0000256" key="9">
    <source>
        <dbReference type="ARBA" id="ARBA00051414"/>
    </source>
</evidence>
<dbReference type="PRINTS" id="PR00131">
    <property type="entry name" value="GLHYDRLASE1"/>
</dbReference>
<dbReference type="FunFam" id="3.20.20.80:FF:000011">
    <property type="entry name" value="Cytosolic beta-glucosidase"/>
    <property type="match status" value="1"/>
</dbReference>
<dbReference type="InterPro" id="IPR018120">
    <property type="entry name" value="Glyco_hydro_1_AS"/>
</dbReference>
<dbReference type="InterPro" id="IPR001360">
    <property type="entry name" value="Glyco_hydro_1"/>
</dbReference>
<evidence type="ECO:0000256" key="10">
    <source>
        <dbReference type="ARBA" id="ARBA00051666"/>
    </source>
</evidence>
<comment type="catalytic activity">
    <reaction evidence="8">
        <text>beta-D-galactosyl-(1&lt;-&gt;1')-N-octadecanoylsphing-4-enine + H2O = N-octadecanoylsphing-4-enine + D-galactose</text>
        <dbReference type="Rhea" id="RHEA:59292"/>
        <dbReference type="ChEBI" id="CHEBI:4139"/>
        <dbReference type="ChEBI" id="CHEBI:15377"/>
        <dbReference type="ChEBI" id="CHEBI:72961"/>
        <dbReference type="ChEBI" id="CHEBI:84720"/>
    </reaction>
    <physiologicalReaction direction="left-to-right" evidence="8">
        <dbReference type="Rhea" id="RHEA:59293"/>
    </physiologicalReaction>
</comment>
<evidence type="ECO:0000256" key="13">
    <source>
        <dbReference type="ARBA" id="ARBA00068094"/>
    </source>
</evidence>
<evidence type="ECO:0000256" key="17">
    <source>
        <dbReference type="PROSITE-ProRule" id="PRU10055"/>
    </source>
</evidence>
<dbReference type="Pfam" id="PF00232">
    <property type="entry name" value="Glyco_hydro_1"/>
    <property type="match status" value="1"/>
</dbReference>
<feature type="signal peptide" evidence="18">
    <location>
        <begin position="1"/>
        <end position="21"/>
    </location>
</feature>
<evidence type="ECO:0000256" key="6">
    <source>
        <dbReference type="ARBA" id="ARBA00033698"/>
    </source>
</evidence>
<dbReference type="KEGG" id="ccal:108622483"/>
<evidence type="ECO:0000256" key="16">
    <source>
        <dbReference type="ARBA" id="ARBA00083229"/>
    </source>
</evidence>
<dbReference type="InterPro" id="IPR017853">
    <property type="entry name" value="GH"/>
</dbReference>
<evidence type="ECO:0000256" key="14">
    <source>
        <dbReference type="ARBA" id="ARBA00079026"/>
    </source>
</evidence>
<comment type="catalytic activity">
    <reaction evidence="10">
        <text>beta-D-glucosyl-(1&lt;-&gt;1)-N-octadecanoylsphing-4-enine + H2O = N-octadecanoylsphing-4-enine + D-glucose</text>
        <dbReference type="Rhea" id="RHEA:59284"/>
        <dbReference type="ChEBI" id="CHEBI:4167"/>
        <dbReference type="ChEBI" id="CHEBI:15377"/>
        <dbReference type="ChEBI" id="CHEBI:72961"/>
        <dbReference type="ChEBI" id="CHEBI:84719"/>
    </reaction>
    <physiologicalReaction direction="left-to-right" evidence="10">
        <dbReference type="Rhea" id="RHEA:59285"/>
    </physiologicalReaction>
</comment>
<evidence type="ECO:0000256" key="5">
    <source>
        <dbReference type="ARBA" id="ARBA00023295"/>
    </source>
</evidence>
<comment type="catalytic activity">
    <reaction evidence="7">
        <text>beta-D-galactosyl-(1&lt;-&gt;1)-sphing-4-enine + H2O = sphing-4-enine + D-galactose</text>
        <dbReference type="Rhea" id="RHEA:43908"/>
        <dbReference type="ChEBI" id="CHEBI:4139"/>
        <dbReference type="ChEBI" id="CHEBI:15377"/>
        <dbReference type="ChEBI" id="CHEBI:57756"/>
        <dbReference type="ChEBI" id="CHEBI:57934"/>
    </reaction>
    <physiologicalReaction direction="left-to-right" evidence="7">
        <dbReference type="Rhea" id="RHEA:43909"/>
    </physiologicalReaction>
</comment>
<evidence type="ECO:0000256" key="11">
    <source>
        <dbReference type="ARBA" id="ARBA00052085"/>
    </source>
</evidence>
<dbReference type="SUPFAM" id="SSF51445">
    <property type="entry name" value="(Trans)glycosidases"/>
    <property type="match status" value="1"/>
</dbReference>
<sequence length="499" mass="56783">MVAKLSLECSVLLLLAILARGEFTVEAGTDYESQPVKFPSNFLLGTATAAYQIEGAWNASDKGESTWDRFTHLKDGHIIDNSTGDVAALSYYKYKEDIGIMKNLGFKSYRFSISWPRILPNGFANKISKDGVQYYHNLIDELLKNDIEPMLTLYHWDHPQVLEEAGGWLNSEMVEWFADYARVVYREFAPKVKKFIPINEPSIVCKGGYSYGTYAPGKTLHGIGEYMCVHNVIKAHAKAYRIYETEFKSYGGQVGFLLNLFAYMPKNPAEDEEASKISFEFQAGWTMHPIYSKEGDYPPIMKSLVANKSSEQGFSRSRLPTFTDDEIKYIRGTSDFLAINHYTARLVTAGSMGEVPSHDNDQGIIELVDKSWKGSGVSWLKIVPEGFRYILRQLASNYGNPPMYVVENGVADLGLPEDDDRISYYREYLKQMLLAIYTDGVNIRGYYVWTLLDDFEWEKGYSLRFGIVSVDYNSPNRTRTLKKSASWWRNVIATGKIDQ</sequence>
<dbReference type="PANTHER" id="PTHR10353">
    <property type="entry name" value="GLYCOSYL HYDROLASE"/>
    <property type="match status" value="1"/>
</dbReference>
<feature type="active site" description="Nucleophile" evidence="17">
    <location>
        <position position="407"/>
    </location>
</feature>
<organism evidence="19 20">
    <name type="scientific">Ceratina calcarata</name>
    <dbReference type="NCBI Taxonomy" id="156304"/>
    <lineage>
        <taxon>Eukaryota</taxon>
        <taxon>Metazoa</taxon>
        <taxon>Ecdysozoa</taxon>
        <taxon>Arthropoda</taxon>
        <taxon>Hexapoda</taxon>
        <taxon>Insecta</taxon>
        <taxon>Pterygota</taxon>
        <taxon>Neoptera</taxon>
        <taxon>Endopterygota</taxon>
        <taxon>Hymenoptera</taxon>
        <taxon>Apocrita</taxon>
        <taxon>Aculeata</taxon>
        <taxon>Apoidea</taxon>
        <taxon>Anthophila</taxon>
        <taxon>Apidae</taxon>
        <taxon>Ceratina</taxon>
        <taxon>Zadontomerus</taxon>
    </lineage>
</organism>
<dbReference type="EC" id="3.2.1.21" evidence="3"/>
<gene>
    <name evidence="20" type="primary">LOC108622483</name>
</gene>
<dbReference type="EC" id="3.2.1.46" evidence="2"/>
<evidence type="ECO:0000256" key="12">
    <source>
        <dbReference type="ARBA" id="ARBA00060858"/>
    </source>
</evidence>
<dbReference type="Gene3D" id="3.20.20.80">
    <property type="entry name" value="Glycosidases"/>
    <property type="match status" value="1"/>
</dbReference>
<evidence type="ECO:0000256" key="3">
    <source>
        <dbReference type="ARBA" id="ARBA00012744"/>
    </source>
</evidence>
<dbReference type="PROSITE" id="PS00572">
    <property type="entry name" value="GLYCOSYL_HYDROL_F1_1"/>
    <property type="match status" value="1"/>
</dbReference>
<evidence type="ECO:0000256" key="2">
    <source>
        <dbReference type="ARBA" id="ARBA00012657"/>
    </source>
</evidence>
<keyword evidence="4" id="KW-0378">Hydrolase</keyword>
<keyword evidence="5" id="KW-0326">Glycosidase</keyword>
<evidence type="ECO:0000256" key="15">
    <source>
        <dbReference type="ARBA" id="ARBA00081896"/>
    </source>
</evidence>
<dbReference type="Proteomes" id="UP000694925">
    <property type="component" value="Unplaced"/>
</dbReference>
<keyword evidence="19" id="KW-1185">Reference proteome</keyword>
<keyword evidence="18" id="KW-0732">Signal</keyword>
<dbReference type="AlphaFoldDB" id="A0AAJ7IT85"/>
<dbReference type="RefSeq" id="XP_017875876.1">
    <property type="nucleotide sequence ID" value="XM_018020387.2"/>
</dbReference>
<accession>A0AAJ7IT85</accession>